<name>A0A392N185_9FABA</name>
<proteinExistence type="predicted"/>
<dbReference type="AlphaFoldDB" id="A0A392N185"/>
<dbReference type="Proteomes" id="UP000265520">
    <property type="component" value="Unassembled WGS sequence"/>
</dbReference>
<accession>A0A392N185</accession>
<dbReference type="EMBL" id="LXQA010023822">
    <property type="protein sequence ID" value="MCH92945.1"/>
    <property type="molecule type" value="Genomic_DNA"/>
</dbReference>
<evidence type="ECO:0000313" key="1">
    <source>
        <dbReference type="EMBL" id="MCH92945.1"/>
    </source>
</evidence>
<evidence type="ECO:0000313" key="2">
    <source>
        <dbReference type="Proteomes" id="UP000265520"/>
    </source>
</evidence>
<sequence>MLSIAPVAADIAASRVKIKVAVTEQGGAAINGVAGEFSATRARLRVAGHG</sequence>
<organism evidence="1 2">
    <name type="scientific">Trifolium medium</name>
    <dbReference type="NCBI Taxonomy" id="97028"/>
    <lineage>
        <taxon>Eukaryota</taxon>
        <taxon>Viridiplantae</taxon>
        <taxon>Streptophyta</taxon>
        <taxon>Embryophyta</taxon>
        <taxon>Tracheophyta</taxon>
        <taxon>Spermatophyta</taxon>
        <taxon>Magnoliopsida</taxon>
        <taxon>eudicotyledons</taxon>
        <taxon>Gunneridae</taxon>
        <taxon>Pentapetalae</taxon>
        <taxon>rosids</taxon>
        <taxon>fabids</taxon>
        <taxon>Fabales</taxon>
        <taxon>Fabaceae</taxon>
        <taxon>Papilionoideae</taxon>
        <taxon>50 kb inversion clade</taxon>
        <taxon>NPAAA clade</taxon>
        <taxon>Hologalegina</taxon>
        <taxon>IRL clade</taxon>
        <taxon>Trifolieae</taxon>
        <taxon>Trifolium</taxon>
    </lineage>
</organism>
<keyword evidence="2" id="KW-1185">Reference proteome</keyword>
<protein>
    <submittedName>
        <fullName evidence="1">Uncharacterized protein</fullName>
    </submittedName>
</protein>
<comment type="caution">
    <text evidence="1">The sequence shown here is derived from an EMBL/GenBank/DDBJ whole genome shotgun (WGS) entry which is preliminary data.</text>
</comment>
<reference evidence="1 2" key="1">
    <citation type="journal article" date="2018" name="Front. Plant Sci.">
        <title>Red Clover (Trifolium pratense) and Zigzag Clover (T. medium) - A Picture of Genomic Similarities and Differences.</title>
        <authorList>
            <person name="Dluhosova J."/>
            <person name="Istvanek J."/>
            <person name="Nedelnik J."/>
            <person name="Repkova J."/>
        </authorList>
    </citation>
    <scope>NUCLEOTIDE SEQUENCE [LARGE SCALE GENOMIC DNA]</scope>
    <source>
        <strain evidence="2">cv. 10/8</strain>
        <tissue evidence="1">Leaf</tissue>
    </source>
</reference>